<name>B4D2G2_9BACT</name>
<keyword evidence="3" id="KW-1185">Reference proteome</keyword>
<comment type="caution">
    <text evidence="2">The sequence shown here is derived from an EMBL/GenBank/DDBJ whole genome shotgun (WGS) entry which is preliminary data.</text>
</comment>
<dbReference type="InterPro" id="IPR029044">
    <property type="entry name" value="Nucleotide-diphossugar_trans"/>
</dbReference>
<dbReference type="STRING" id="497964.CfE428DRAFT_3087"/>
<accession>B4D2G2</accession>
<reference evidence="2 3" key="1">
    <citation type="journal article" date="2011" name="J. Bacteriol.">
        <title>Genome sequence of Chthoniobacter flavus Ellin428, an aerobic heterotrophic soil bacterium.</title>
        <authorList>
            <person name="Kant R."/>
            <person name="van Passel M.W."/>
            <person name="Palva A."/>
            <person name="Lucas S."/>
            <person name="Lapidus A."/>
            <person name="Glavina Del Rio T."/>
            <person name="Dalin E."/>
            <person name="Tice H."/>
            <person name="Bruce D."/>
            <person name="Goodwin L."/>
            <person name="Pitluck S."/>
            <person name="Larimer F.W."/>
            <person name="Land M.L."/>
            <person name="Hauser L."/>
            <person name="Sangwan P."/>
            <person name="de Vos W.M."/>
            <person name="Janssen P.H."/>
            <person name="Smidt H."/>
        </authorList>
    </citation>
    <scope>NUCLEOTIDE SEQUENCE [LARGE SCALE GENOMIC DNA]</scope>
    <source>
        <strain evidence="2 3">Ellin428</strain>
    </source>
</reference>
<protein>
    <submittedName>
        <fullName evidence="2">Sugar transferase</fullName>
    </submittedName>
</protein>
<dbReference type="Gene3D" id="3.90.550.10">
    <property type="entry name" value="Spore Coat Polysaccharide Biosynthesis Protein SpsA, Chain A"/>
    <property type="match status" value="1"/>
</dbReference>
<feature type="domain" description="Glycosyltransferase 2-like" evidence="1">
    <location>
        <begin position="5"/>
        <end position="127"/>
    </location>
</feature>
<gene>
    <name evidence="2" type="ORF">CfE428DRAFT_3087</name>
</gene>
<dbReference type="eggNOG" id="COG2242">
    <property type="taxonomic scope" value="Bacteria"/>
</dbReference>
<evidence type="ECO:0000313" key="3">
    <source>
        <dbReference type="Proteomes" id="UP000005824"/>
    </source>
</evidence>
<dbReference type="InterPro" id="IPR001173">
    <property type="entry name" value="Glyco_trans_2-like"/>
</dbReference>
<dbReference type="SUPFAM" id="SSF53448">
    <property type="entry name" value="Nucleotide-diphospho-sugar transferases"/>
    <property type="match status" value="1"/>
</dbReference>
<sequence length="244" mass="27382">MFAPVVLFAYNRPDHVRATLESLAANAGAGETPLYIHCDGAKPQAGGEERERVNQVRKVIREKQWCGRVTIVESETNRGLADSIVQGVQDVLTRHGSVIVLEDDLLLAPGFLCYMNEALRCYENDADVMHVSGYMFPVSVELPETFFLQLTSCWGWATWRRAFTQFEPDARKLLAGLEERGLVRTFNFEEGYDYAGQLRANAVGTLRTWAVRWYASVLLRGGLALFPRQTLVENTGFDGSGREL</sequence>
<organism evidence="2 3">
    <name type="scientific">Chthoniobacter flavus Ellin428</name>
    <dbReference type="NCBI Taxonomy" id="497964"/>
    <lineage>
        <taxon>Bacteria</taxon>
        <taxon>Pseudomonadati</taxon>
        <taxon>Verrucomicrobiota</taxon>
        <taxon>Spartobacteria</taxon>
        <taxon>Chthoniobacterales</taxon>
        <taxon>Chthoniobacteraceae</taxon>
        <taxon>Chthoniobacter</taxon>
    </lineage>
</organism>
<dbReference type="InParanoid" id="B4D2G2"/>
<proteinExistence type="predicted"/>
<dbReference type="AlphaFoldDB" id="B4D2G2"/>
<keyword evidence="2" id="KW-0808">Transferase</keyword>
<evidence type="ECO:0000259" key="1">
    <source>
        <dbReference type="Pfam" id="PF00535"/>
    </source>
</evidence>
<dbReference type="Pfam" id="PF00535">
    <property type="entry name" value="Glycos_transf_2"/>
    <property type="match status" value="1"/>
</dbReference>
<dbReference type="Proteomes" id="UP000005824">
    <property type="component" value="Unassembled WGS sequence"/>
</dbReference>
<evidence type="ECO:0000313" key="2">
    <source>
        <dbReference type="EMBL" id="EDY19402.1"/>
    </source>
</evidence>
<dbReference type="GO" id="GO:0016740">
    <property type="term" value="F:transferase activity"/>
    <property type="evidence" value="ECO:0007669"/>
    <property type="project" value="UniProtKB-KW"/>
</dbReference>
<dbReference type="EMBL" id="ABVL01000008">
    <property type="protein sequence ID" value="EDY19402.1"/>
    <property type="molecule type" value="Genomic_DNA"/>
</dbReference>